<dbReference type="SMART" id="SM00345">
    <property type="entry name" value="HTH_GNTR"/>
    <property type="match status" value="1"/>
</dbReference>
<dbReference type="PANTHER" id="PTHR38445:SF10">
    <property type="entry name" value="GNTR-FAMILY TRANSCRIPTIONAL REGULATOR"/>
    <property type="match status" value="1"/>
</dbReference>
<name>A0A918PQ45_9BACT</name>
<evidence type="ECO:0000256" key="2">
    <source>
        <dbReference type="ARBA" id="ARBA00023125"/>
    </source>
</evidence>
<keyword evidence="6" id="KW-1185">Reference proteome</keyword>
<dbReference type="InterPro" id="IPR028082">
    <property type="entry name" value="Peripla_BP_I"/>
</dbReference>
<reference evidence="5" key="1">
    <citation type="journal article" date="2014" name="Int. J. Syst. Evol. Microbiol.">
        <title>Complete genome sequence of Corynebacterium casei LMG S-19264T (=DSM 44701T), isolated from a smear-ripened cheese.</title>
        <authorList>
            <consortium name="US DOE Joint Genome Institute (JGI-PGF)"/>
            <person name="Walter F."/>
            <person name="Albersmeier A."/>
            <person name="Kalinowski J."/>
            <person name="Ruckert C."/>
        </authorList>
    </citation>
    <scope>NUCLEOTIDE SEQUENCE</scope>
    <source>
        <strain evidence="5">KCTC 12368</strain>
    </source>
</reference>
<keyword evidence="3" id="KW-0804">Transcription</keyword>
<dbReference type="InterPro" id="IPR036388">
    <property type="entry name" value="WH-like_DNA-bd_sf"/>
</dbReference>
<dbReference type="EMBL" id="BMWX01000001">
    <property type="protein sequence ID" value="GGZ16545.1"/>
    <property type="molecule type" value="Genomic_DNA"/>
</dbReference>
<organism evidence="5 6">
    <name type="scientific">Echinicola pacifica</name>
    <dbReference type="NCBI Taxonomy" id="346377"/>
    <lineage>
        <taxon>Bacteria</taxon>
        <taxon>Pseudomonadati</taxon>
        <taxon>Bacteroidota</taxon>
        <taxon>Cytophagia</taxon>
        <taxon>Cytophagales</taxon>
        <taxon>Cyclobacteriaceae</taxon>
        <taxon>Echinicola</taxon>
    </lineage>
</organism>
<evidence type="ECO:0000313" key="5">
    <source>
        <dbReference type="EMBL" id="GGZ16545.1"/>
    </source>
</evidence>
<dbReference type="PANTHER" id="PTHR38445">
    <property type="entry name" value="HTH-TYPE TRANSCRIPTIONAL REPRESSOR YTRA"/>
    <property type="match status" value="1"/>
</dbReference>
<dbReference type="InterPro" id="IPR000524">
    <property type="entry name" value="Tscrpt_reg_HTH_GntR"/>
</dbReference>
<dbReference type="RefSeq" id="WP_018474121.1">
    <property type="nucleotide sequence ID" value="NZ_BMWX01000001.1"/>
</dbReference>
<dbReference type="GO" id="GO:0003700">
    <property type="term" value="F:DNA-binding transcription factor activity"/>
    <property type="evidence" value="ECO:0007669"/>
    <property type="project" value="InterPro"/>
</dbReference>
<evidence type="ECO:0000256" key="3">
    <source>
        <dbReference type="ARBA" id="ARBA00023163"/>
    </source>
</evidence>
<proteinExistence type="predicted"/>
<keyword evidence="2" id="KW-0238">DNA-binding</keyword>
<dbReference type="PROSITE" id="PS50949">
    <property type="entry name" value="HTH_GNTR"/>
    <property type="match status" value="1"/>
</dbReference>
<dbReference type="SUPFAM" id="SSF53822">
    <property type="entry name" value="Periplasmic binding protein-like I"/>
    <property type="match status" value="1"/>
</dbReference>
<dbReference type="CDD" id="cd07377">
    <property type="entry name" value="WHTH_GntR"/>
    <property type="match status" value="1"/>
</dbReference>
<comment type="caution">
    <text evidence="5">The sequence shown here is derived from an EMBL/GenBank/DDBJ whole genome shotgun (WGS) entry which is preliminary data.</text>
</comment>
<sequence length="347" mass="40133">MITEVDIFDGRINDNSSVPKYRQLSDLILQAIERKDIEVGEKLPSITEIRENTGLSRDTIVKALNFLRKKRVIASEMSKGFYVTRNVNLTKTKVMIILNKLSNYKLKIFNSFVDALGADYQVDVRVHHCNAPYLLEILTENQLVYDHFVVMPHFNDEQEIVDTAIDYFRKMPTGKLLLMDKHLPALEETVPCIYQDFKMDIYNALTSGAEKISMYKKIILVFPENHIYPYPTEIKDGFEMFCEDMNCNSEIIDKIYPDMEFEPGDAYIIIDEEDLINFLQQTRNTELSLGHDVGVISYNDTPLKKVLDISVLSTDFEVMADSVAYMLKKNKCETVQNYFDFIDRGSL</sequence>
<evidence type="ECO:0000313" key="6">
    <source>
        <dbReference type="Proteomes" id="UP000619457"/>
    </source>
</evidence>
<gene>
    <name evidence="5" type="ORF">GCM10007049_06140</name>
</gene>
<dbReference type="Pfam" id="PF00392">
    <property type="entry name" value="GntR"/>
    <property type="match status" value="1"/>
</dbReference>
<evidence type="ECO:0000259" key="4">
    <source>
        <dbReference type="PROSITE" id="PS50949"/>
    </source>
</evidence>
<dbReference type="GO" id="GO:0003677">
    <property type="term" value="F:DNA binding"/>
    <property type="evidence" value="ECO:0007669"/>
    <property type="project" value="UniProtKB-KW"/>
</dbReference>
<protein>
    <submittedName>
        <fullName evidence="5">Transcriptional regulator</fullName>
    </submittedName>
</protein>
<keyword evidence="1" id="KW-0805">Transcription regulation</keyword>
<dbReference type="SUPFAM" id="SSF46785">
    <property type="entry name" value="Winged helix' DNA-binding domain"/>
    <property type="match status" value="1"/>
</dbReference>
<dbReference type="Gene3D" id="1.10.10.10">
    <property type="entry name" value="Winged helix-like DNA-binding domain superfamily/Winged helix DNA-binding domain"/>
    <property type="match status" value="1"/>
</dbReference>
<dbReference type="AlphaFoldDB" id="A0A918PQ45"/>
<dbReference type="InterPro" id="IPR036390">
    <property type="entry name" value="WH_DNA-bd_sf"/>
</dbReference>
<reference evidence="5" key="2">
    <citation type="submission" date="2020-09" db="EMBL/GenBank/DDBJ databases">
        <authorList>
            <person name="Sun Q."/>
            <person name="Kim S."/>
        </authorList>
    </citation>
    <scope>NUCLEOTIDE SEQUENCE</scope>
    <source>
        <strain evidence="5">KCTC 12368</strain>
    </source>
</reference>
<accession>A0A918PQ45</accession>
<evidence type="ECO:0000256" key="1">
    <source>
        <dbReference type="ARBA" id="ARBA00023015"/>
    </source>
</evidence>
<feature type="domain" description="HTH gntR-type" evidence="4">
    <location>
        <begin position="18"/>
        <end position="86"/>
    </location>
</feature>
<dbReference type="Proteomes" id="UP000619457">
    <property type="component" value="Unassembled WGS sequence"/>
</dbReference>